<evidence type="ECO:0000313" key="2">
    <source>
        <dbReference type="EMBL" id="KAJ5738812.1"/>
    </source>
</evidence>
<dbReference type="InterPro" id="IPR037401">
    <property type="entry name" value="SnoaL-like"/>
</dbReference>
<proteinExistence type="predicted"/>
<gene>
    <name evidence="2" type="ORF">N7493_001967</name>
</gene>
<dbReference type="AlphaFoldDB" id="A0AAD6N095"/>
<feature type="domain" description="SnoaL-like" evidence="1">
    <location>
        <begin position="10"/>
        <end position="142"/>
    </location>
</feature>
<reference evidence="2" key="1">
    <citation type="journal article" date="2023" name="IMA Fungus">
        <title>Comparative genomic study of the Penicillium genus elucidates a diverse pangenome and 15 lateral gene transfer events.</title>
        <authorList>
            <person name="Petersen C."/>
            <person name="Sorensen T."/>
            <person name="Nielsen M.R."/>
            <person name="Sondergaard T.E."/>
            <person name="Sorensen J.L."/>
            <person name="Fitzpatrick D.A."/>
            <person name="Frisvad J.C."/>
            <person name="Nielsen K.L."/>
        </authorList>
    </citation>
    <scope>NUCLEOTIDE SEQUENCE</scope>
    <source>
        <strain evidence="2">IBT 17514</strain>
    </source>
</reference>
<dbReference type="InterPro" id="IPR032710">
    <property type="entry name" value="NTF2-like_dom_sf"/>
</dbReference>
<dbReference type="Proteomes" id="UP001215712">
    <property type="component" value="Unassembled WGS sequence"/>
</dbReference>
<keyword evidence="3" id="KW-1185">Reference proteome</keyword>
<evidence type="ECO:0000313" key="3">
    <source>
        <dbReference type="Proteomes" id="UP001215712"/>
    </source>
</evidence>
<reference evidence="2" key="2">
    <citation type="submission" date="2023-01" db="EMBL/GenBank/DDBJ databases">
        <authorList>
            <person name="Petersen C."/>
        </authorList>
    </citation>
    <scope>NUCLEOTIDE SEQUENCE</scope>
    <source>
        <strain evidence="2">IBT 17514</strain>
    </source>
</reference>
<name>A0AAD6N095_9EURO</name>
<protein>
    <recommendedName>
        <fullName evidence="1">SnoaL-like domain-containing protein</fullName>
    </recommendedName>
</protein>
<dbReference type="SUPFAM" id="SSF54427">
    <property type="entry name" value="NTF2-like"/>
    <property type="match status" value="1"/>
</dbReference>
<evidence type="ECO:0000259" key="1">
    <source>
        <dbReference type="Pfam" id="PF13577"/>
    </source>
</evidence>
<accession>A0AAD6N095</accession>
<organism evidence="2 3">
    <name type="scientific">Penicillium malachiteum</name>
    <dbReference type="NCBI Taxonomy" id="1324776"/>
    <lineage>
        <taxon>Eukaryota</taxon>
        <taxon>Fungi</taxon>
        <taxon>Dikarya</taxon>
        <taxon>Ascomycota</taxon>
        <taxon>Pezizomycotina</taxon>
        <taxon>Eurotiomycetes</taxon>
        <taxon>Eurotiomycetidae</taxon>
        <taxon>Eurotiales</taxon>
        <taxon>Aspergillaceae</taxon>
        <taxon>Penicillium</taxon>
    </lineage>
</organism>
<comment type="caution">
    <text evidence="2">The sequence shown here is derived from an EMBL/GenBank/DDBJ whole genome shotgun (WGS) entry which is preliminary data.</text>
</comment>
<dbReference type="Pfam" id="PF13577">
    <property type="entry name" value="SnoaL_4"/>
    <property type="match status" value="1"/>
</dbReference>
<dbReference type="EMBL" id="JAQJAN010000002">
    <property type="protein sequence ID" value="KAJ5738812.1"/>
    <property type="molecule type" value="Genomic_DNA"/>
</dbReference>
<dbReference type="Gene3D" id="3.10.450.50">
    <property type="match status" value="1"/>
</dbReference>
<sequence>MARPVHLPNLTTREAIQDAVYRCIIGFDRHDHEMFESSMTGEDAVFELKIGSGEPQITTGVTAMKEGVLKAVGPLDTLHVVSNFRTNYTEGANTASLTAYAQAQHCPPGRGAEPDGPKFMSGGEYRVDLVKDESDGLWKAWRFVVDIIWVQGDPSVMQSAHSE</sequence>